<gene>
    <name evidence="2" type="ORF">ENS56_10090</name>
</gene>
<evidence type="ECO:0000259" key="1">
    <source>
        <dbReference type="Pfam" id="PF18962"/>
    </source>
</evidence>
<dbReference type="EMBL" id="DSVI01000016">
    <property type="protein sequence ID" value="HGT48376.1"/>
    <property type="molecule type" value="Genomic_DNA"/>
</dbReference>
<dbReference type="InterPro" id="IPR026444">
    <property type="entry name" value="Secre_tail"/>
</dbReference>
<protein>
    <submittedName>
        <fullName evidence="2">T9SS type A sorting domain-containing protein</fullName>
    </submittedName>
</protein>
<name>A0A832CYC6_9BACT</name>
<dbReference type="NCBIfam" id="TIGR04183">
    <property type="entry name" value="Por_Secre_tail"/>
    <property type="match status" value="1"/>
</dbReference>
<dbReference type="SUPFAM" id="SSF55486">
    <property type="entry name" value="Metalloproteases ('zincins'), catalytic domain"/>
    <property type="match status" value="1"/>
</dbReference>
<dbReference type="InterPro" id="IPR024079">
    <property type="entry name" value="MetalloPept_cat_dom_sf"/>
</dbReference>
<dbReference type="GO" id="GO:0008237">
    <property type="term" value="F:metallopeptidase activity"/>
    <property type="evidence" value="ECO:0007669"/>
    <property type="project" value="InterPro"/>
</dbReference>
<sequence>MKIKFSIFGMTVLFSFIIFFSSSIFPQENLWTDKQETEIVLTGERVIIPQAYRTVSLNKNVLTNLLSQAQMETHNFYAQRTVQIVLPMPDGSMQKFAFVESPVMSRELALKFPEIKTYLAKGITDPYAVCRFDYTPQGFHAMILSPNGRVFIDPYSKGDTDNYISYYSRDYIKESALFDCELLDDEGIRQEMEYLKMNKLLTPTGPQLRTYRLAVATTGEYSAFHGGTIPSVMSAVVTTVNRVVGVYETDLAVRMVLIPNNDTLIFLNAATDPYTNNDGVAMLTQNQTTIDARIGNANYDIGHVLSTGGGGVAGLGVVCRAGLKARGVTGSPFPVGDPFDIDYVAHEMGHQFGGNHSFNGNAGSCSGGNRNASTAYEPGSGSTIMAYAGICSPQNLQNNSDPYFHVVNFDEIVSYTNFGSGNGCAQITNTGNSAPIVTVPTGGFYIPKSTPFALTGSATDPNGDALTYSWEQFDLGPAGHPNSPSGNAPIFRVFNPTPSPTRTFPKLSSLLNNTQVIGEILPTYARTLTFRLVARDNRPAGGGVDYAQMQFQVDGNSGPFVVTSPNTNVSWPGLSTQNITWDVANTNLAPVNCAYVKILLSVDGGQTYPFVLAANTPNDGSEAVQLPDNPTTTARIKVEAVGNVFFDISNVNFTIENAIPVELASFTAEVTDNGVLLNWITATETNNAGFSIERGSDSENFSEIGFVGGKGTTTEPTVYSYLDNSVHSGTYYYRLKQTDYDGTSKYLNVVQVDIGLPKYFSLEQNYPNPFNPGTTISWQSPVSGNITIKLFDVLGKEIETIVDGYYEAGNHSTLYTINSTLPSGIYFYQLKVVNPTTGTGVYLDTKKMILMK</sequence>
<accession>A0A832CYC6</accession>
<dbReference type="Gene3D" id="2.60.40.10">
    <property type="entry name" value="Immunoglobulins"/>
    <property type="match status" value="1"/>
</dbReference>
<dbReference type="Gene3D" id="3.40.390.10">
    <property type="entry name" value="Collagenase (Catalytic Domain)"/>
    <property type="match status" value="1"/>
</dbReference>
<dbReference type="AlphaFoldDB" id="A0A832CYC6"/>
<organism evidence="2">
    <name type="scientific">Ignavibacterium album</name>
    <dbReference type="NCBI Taxonomy" id="591197"/>
    <lineage>
        <taxon>Bacteria</taxon>
        <taxon>Pseudomonadati</taxon>
        <taxon>Ignavibacteriota</taxon>
        <taxon>Ignavibacteria</taxon>
        <taxon>Ignavibacteriales</taxon>
        <taxon>Ignavibacteriaceae</taxon>
        <taxon>Ignavibacterium</taxon>
    </lineage>
</organism>
<feature type="domain" description="Secretion system C-terminal sorting" evidence="1">
    <location>
        <begin position="766"/>
        <end position="833"/>
    </location>
</feature>
<dbReference type="Pfam" id="PF13583">
    <property type="entry name" value="Reprolysin_4"/>
    <property type="match status" value="1"/>
</dbReference>
<comment type="caution">
    <text evidence="2">The sequence shown here is derived from an EMBL/GenBank/DDBJ whole genome shotgun (WGS) entry which is preliminary data.</text>
</comment>
<proteinExistence type="predicted"/>
<dbReference type="Pfam" id="PF18962">
    <property type="entry name" value="Por_Secre_tail"/>
    <property type="match status" value="1"/>
</dbReference>
<evidence type="ECO:0000313" key="2">
    <source>
        <dbReference type="EMBL" id="HGT48376.1"/>
    </source>
</evidence>
<dbReference type="InterPro" id="IPR013783">
    <property type="entry name" value="Ig-like_fold"/>
</dbReference>
<reference evidence="2" key="1">
    <citation type="journal article" date="2020" name="mSystems">
        <title>Genome- and Community-Level Interaction Insights into Carbon Utilization and Element Cycling Functions of Hydrothermarchaeota in Hydrothermal Sediment.</title>
        <authorList>
            <person name="Zhou Z."/>
            <person name="Liu Y."/>
            <person name="Xu W."/>
            <person name="Pan J."/>
            <person name="Luo Z.H."/>
            <person name="Li M."/>
        </authorList>
    </citation>
    <scope>NUCLEOTIDE SEQUENCE [LARGE SCALE GENOMIC DNA]</scope>
    <source>
        <strain evidence="2">SpSt-500</strain>
    </source>
</reference>